<keyword evidence="3" id="KW-1185">Reference proteome</keyword>
<comment type="caution">
    <text evidence="2">The sequence shown here is derived from an EMBL/GenBank/DDBJ whole genome shotgun (WGS) entry which is preliminary data.</text>
</comment>
<evidence type="ECO:0000313" key="3">
    <source>
        <dbReference type="Proteomes" id="UP001237642"/>
    </source>
</evidence>
<name>A0AAD8GXR6_9APIA</name>
<keyword evidence="1" id="KW-0539">Nucleus</keyword>
<dbReference type="PANTHER" id="PTHR31669:SF306">
    <property type="entry name" value="PROTEIN FAR1-RELATED SEQUENCE"/>
    <property type="match status" value="1"/>
</dbReference>
<sequence length="229" mass="25839">MNKFPGKIGPVLSSNKKFMDKMKSVVSADHLTQDEFEEDVEMVGLLRTTSRSESSNFYFQHFHESGDTLVEFYSSFESAMDRQQSADDDNKSEPKPLTVTTMKIEGDASKQYTQELYYLQCSVDIIPPQYVKPRWTKFASKRHSILGSTKVSDQCAKRARTKVKKTTTWFEFQTCIKNAGEDEFKVDVVITGLKNINSGLKDSSSTSTLLGGAQIVDKFIGPLRQSNIL</sequence>
<evidence type="ECO:0000256" key="1">
    <source>
        <dbReference type="RuleBase" id="RU367018"/>
    </source>
</evidence>
<comment type="function">
    <text evidence="1">Putative transcription activator involved in regulating light control of development.</text>
</comment>
<keyword evidence="1" id="KW-0863">Zinc-finger</keyword>
<dbReference type="GO" id="GO:0005634">
    <property type="term" value="C:nucleus"/>
    <property type="evidence" value="ECO:0007669"/>
    <property type="project" value="UniProtKB-SubCell"/>
</dbReference>
<dbReference type="GO" id="GO:0008270">
    <property type="term" value="F:zinc ion binding"/>
    <property type="evidence" value="ECO:0007669"/>
    <property type="project" value="UniProtKB-UniRule"/>
</dbReference>
<dbReference type="GO" id="GO:0006355">
    <property type="term" value="P:regulation of DNA-templated transcription"/>
    <property type="evidence" value="ECO:0007669"/>
    <property type="project" value="UniProtKB-UniRule"/>
</dbReference>
<proteinExistence type="inferred from homology"/>
<keyword evidence="1" id="KW-0479">Metal-binding</keyword>
<comment type="subcellular location">
    <subcellularLocation>
        <location evidence="1">Nucleus</location>
    </subcellularLocation>
</comment>
<dbReference type="AlphaFoldDB" id="A0AAD8GXR6"/>
<gene>
    <name evidence="2" type="ORF">POM88_049174</name>
</gene>
<accession>A0AAD8GXR6</accession>
<protein>
    <recommendedName>
        <fullName evidence="1">Protein FAR1-RELATED SEQUENCE</fullName>
    </recommendedName>
</protein>
<organism evidence="2 3">
    <name type="scientific">Heracleum sosnowskyi</name>
    <dbReference type="NCBI Taxonomy" id="360622"/>
    <lineage>
        <taxon>Eukaryota</taxon>
        <taxon>Viridiplantae</taxon>
        <taxon>Streptophyta</taxon>
        <taxon>Embryophyta</taxon>
        <taxon>Tracheophyta</taxon>
        <taxon>Spermatophyta</taxon>
        <taxon>Magnoliopsida</taxon>
        <taxon>eudicotyledons</taxon>
        <taxon>Gunneridae</taxon>
        <taxon>Pentapetalae</taxon>
        <taxon>asterids</taxon>
        <taxon>campanulids</taxon>
        <taxon>Apiales</taxon>
        <taxon>Apiaceae</taxon>
        <taxon>Apioideae</taxon>
        <taxon>apioid superclade</taxon>
        <taxon>Tordylieae</taxon>
        <taxon>Tordyliinae</taxon>
        <taxon>Heracleum</taxon>
    </lineage>
</organism>
<evidence type="ECO:0000313" key="2">
    <source>
        <dbReference type="EMBL" id="KAK1355918.1"/>
    </source>
</evidence>
<dbReference type="InterPro" id="IPR031052">
    <property type="entry name" value="FHY3/FAR1"/>
</dbReference>
<dbReference type="EMBL" id="JAUIZM010000011">
    <property type="protein sequence ID" value="KAK1355918.1"/>
    <property type="molecule type" value="Genomic_DNA"/>
</dbReference>
<comment type="similarity">
    <text evidence="1">Belongs to the FHY3/FAR1 family.</text>
</comment>
<keyword evidence="1" id="KW-0862">Zinc</keyword>
<reference evidence="2" key="1">
    <citation type="submission" date="2023-02" db="EMBL/GenBank/DDBJ databases">
        <title>Genome of toxic invasive species Heracleum sosnowskyi carries increased number of genes despite the absence of recent whole-genome duplications.</title>
        <authorList>
            <person name="Schelkunov M."/>
            <person name="Shtratnikova V."/>
            <person name="Makarenko M."/>
            <person name="Klepikova A."/>
            <person name="Omelchenko D."/>
            <person name="Novikova G."/>
            <person name="Obukhova E."/>
            <person name="Bogdanov V."/>
            <person name="Penin A."/>
            <person name="Logacheva M."/>
        </authorList>
    </citation>
    <scope>NUCLEOTIDE SEQUENCE</scope>
    <source>
        <strain evidence="2">Hsosn_3</strain>
        <tissue evidence="2">Leaf</tissue>
    </source>
</reference>
<dbReference type="PANTHER" id="PTHR31669">
    <property type="entry name" value="PROTEIN FAR1-RELATED SEQUENCE 10-RELATED"/>
    <property type="match status" value="1"/>
</dbReference>
<reference evidence="2" key="2">
    <citation type="submission" date="2023-05" db="EMBL/GenBank/DDBJ databases">
        <authorList>
            <person name="Schelkunov M.I."/>
        </authorList>
    </citation>
    <scope>NUCLEOTIDE SEQUENCE</scope>
    <source>
        <strain evidence="2">Hsosn_3</strain>
        <tissue evidence="2">Leaf</tissue>
    </source>
</reference>
<dbReference type="Proteomes" id="UP001237642">
    <property type="component" value="Unassembled WGS sequence"/>
</dbReference>